<feature type="compositionally biased region" description="Low complexity" evidence="1">
    <location>
        <begin position="31"/>
        <end position="51"/>
    </location>
</feature>
<dbReference type="Proteomes" id="UP001501612">
    <property type="component" value="Unassembled WGS sequence"/>
</dbReference>
<evidence type="ECO:0008006" key="5">
    <source>
        <dbReference type="Google" id="ProtNLM"/>
    </source>
</evidence>
<accession>A0ABP5B2B7</accession>
<dbReference type="PROSITE" id="PS51257">
    <property type="entry name" value="PROKAR_LIPOPROTEIN"/>
    <property type="match status" value="1"/>
</dbReference>
<protein>
    <recommendedName>
        <fullName evidence="5">DUF3558 domain-containing protein</fullName>
    </recommendedName>
</protein>
<evidence type="ECO:0000313" key="3">
    <source>
        <dbReference type="EMBL" id="GAA1927952.1"/>
    </source>
</evidence>
<proteinExistence type="predicted"/>
<reference evidence="4" key="1">
    <citation type="journal article" date="2019" name="Int. J. Syst. Evol. Microbiol.">
        <title>The Global Catalogue of Microorganisms (GCM) 10K type strain sequencing project: providing services to taxonomists for standard genome sequencing and annotation.</title>
        <authorList>
            <consortium name="The Broad Institute Genomics Platform"/>
            <consortium name="The Broad Institute Genome Sequencing Center for Infectious Disease"/>
            <person name="Wu L."/>
            <person name="Ma J."/>
        </authorList>
    </citation>
    <scope>NUCLEOTIDE SEQUENCE [LARGE SCALE GENOMIC DNA]</scope>
    <source>
        <strain evidence="4">JCM 14046</strain>
    </source>
</reference>
<feature type="region of interest" description="Disordered" evidence="1">
    <location>
        <begin position="22"/>
        <end position="72"/>
    </location>
</feature>
<dbReference type="EMBL" id="BAAAMY010000009">
    <property type="protein sequence ID" value="GAA1927952.1"/>
    <property type="molecule type" value="Genomic_DNA"/>
</dbReference>
<dbReference type="RefSeq" id="WP_344008652.1">
    <property type="nucleotide sequence ID" value="NZ_BAAAMY010000009.1"/>
</dbReference>
<sequence>MRVRSAALASASALLLLGACGGGGADRSDAGSDVGSSPPASSPAPSGSAGSEQEADPDTGEDADRPLPDPCALVTAAEAAEVLGSRRSSERIEGDGPTAGTVTCRFAGGPDVDDPGLDVIVSDADGADIATLTRAYGAVPGVEEEPLEVPGSDGAALLVEDDELLAVATALVLRDDVVHTVLGSAPEVDEARRVARRGVDAVFSGPRA</sequence>
<feature type="chain" id="PRO_5045273999" description="DUF3558 domain-containing protein" evidence="2">
    <location>
        <begin position="26"/>
        <end position="208"/>
    </location>
</feature>
<keyword evidence="2" id="KW-0732">Signal</keyword>
<comment type="caution">
    <text evidence="3">The sequence shown here is derived from an EMBL/GenBank/DDBJ whole genome shotgun (WGS) entry which is preliminary data.</text>
</comment>
<dbReference type="Pfam" id="PF12079">
    <property type="entry name" value="DUF3558"/>
    <property type="match status" value="1"/>
</dbReference>
<organism evidence="3 4">
    <name type="scientific">Nocardioides lentus</name>
    <dbReference type="NCBI Taxonomy" id="338077"/>
    <lineage>
        <taxon>Bacteria</taxon>
        <taxon>Bacillati</taxon>
        <taxon>Actinomycetota</taxon>
        <taxon>Actinomycetes</taxon>
        <taxon>Propionibacteriales</taxon>
        <taxon>Nocardioidaceae</taxon>
        <taxon>Nocardioides</taxon>
    </lineage>
</organism>
<feature type="signal peptide" evidence="2">
    <location>
        <begin position="1"/>
        <end position="25"/>
    </location>
</feature>
<name>A0ABP5B2B7_9ACTN</name>
<dbReference type="InterPro" id="IPR024520">
    <property type="entry name" value="DUF3558"/>
</dbReference>
<keyword evidence="4" id="KW-1185">Reference proteome</keyword>
<evidence type="ECO:0000256" key="1">
    <source>
        <dbReference type="SAM" id="MobiDB-lite"/>
    </source>
</evidence>
<evidence type="ECO:0000313" key="4">
    <source>
        <dbReference type="Proteomes" id="UP001501612"/>
    </source>
</evidence>
<gene>
    <name evidence="3" type="ORF">GCM10009737_32260</name>
</gene>
<feature type="region of interest" description="Disordered" evidence="1">
    <location>
        <begin position="82"/>
        <end position="101"/>
    </location>
</feature>
<evidence type="ECO:0000256" key="2">
    <source>
        <dbReference type="SAM" id="SignalP"/>
    </source>
</evidence>